<dbReference type="AlphaFoldDB" id="A0A3M3V8K5"/>
<reference evidence="3 4" key="1">
    <citation type="submission" date="2018-08" db="EMBL/GenBank/DDBJ databases">
        <title>Recombination of ecologically and evolutionarily significant loci maintains genetic cohesion in the Pseudomonas syringae species complex.</title>
        <authorList>
            <person name="Dillon M."/>
            <person name="Thakur S."/>
            <person name="Almeida R.N.D."/>
            <person name="Weir B.S."/>
            <person name="Guttman D.S."/>
        </authorList>
    </citation>
    <scope>NUCLEOTIDE SEQUENCE [LARGE SCALE GENOMIC DNA]</scope>
    <source>
        <strain evidence="2 3">ICMP 6372</strain>
        <strain evidence="1 4">ICMP 867</strain>
    </source>
</reference>
<dbReference type="SUPFAM" id="SSF52980">
    <property type="entry name" value="Restriction endonuclease-like"/>
    <property type="match status" value="1"/>
</dbReference>
<accession>A0A3M3V8K5</accession>
<organism evidence="2 3">
    <name type="scientific">Pseudomonas savastanoi pv. glycinea</name>
    <name type="common">Pseudomonas syringae pv. glycinea</name>
    <dbReference type="NCBI Taxonomy" id="318"/>
    <lineage>
        <taxon>Bacteria</taxon>
        <taxon>Pseudomonadati</taxon>
        <taxon>Pseudomonadota</taxon>
        <taxon>Gammaproteobacteria</taxon>
        <taxon>Pseudomonadales</taxon>
        <taxon>Pseudomonadaceae</taxon>
        <taxon>Pseudomonas</taxon>
    </lineage>
</organism>
<dbReference type="Proteomes" id="UP000280599">
    <property type="component" value="Unassembled WGS sequence"/>
</dbReference>
<gene>
    <name evidence="1" type="ORF">ALQ41_200244</name>
    <name evidence="2" type="ORF">ALQ42_200168</name>
</gene>
<evidence type="ECO:0000313" key="2">
    <source>
        <dbReference type="EMBL" id="RMO41720.1"/>
    </source>
</evidence>
<name>A0A3M3V8K5_PSESG</name>
<proteinExistence type="predicted"/>
<evidence type="ECO:0008006" key="5">
    <source>
        <dbReference type="Google" id="ProtNLM"/>
    </source>
</evidence>
<dbReference type="InterPro" id="IPR011335">
    <property type="entry name" value="Restrct_endonuc-II-like"/>
</dbReference>
<dbReference type="Gene3D" id="3.40.960.10">
    <property type="entry name" value="VSR Endonuclease"/>
    <property type="match status" value="1"/>
</dbReference>
<protein>
    <recommendedName>
        <fullName evidence="5">DNA mismatch endonuclease Vsr</fullName>
    </recommendedName>
</protein>
<evidence type="ECO:0000313" key="3">
    <source>
        <dbReference type="Proteomes" id="UP000273536"/>
    </source>
</evidence>
<comment type="caution">
    <text evidence="2">The sequence shown here is derived from an EMBL/GenBank/DDBJ whole genome shotgun (WGS) entry which is preliminary data.</text>
</comment>
<dbReference type="EMBL" id="RBPS01000008">
    <property type="protein sequence ID" value="RMO41720.1"/>
    <property type="molecule type" value="Genomic_DNA"/>
</dbReference>
<dbReference type="Proteomes" id="UP000273536">
    <property type="component" value="Unassembled WGS sequence"/>
</dbReference>
<evidence type="ECO:0000313" key="1">
    <source>
        <dbReference type="EMBL" id="RMO35858.1"/>
    </source>
</evidence>
<dbReference type="EMBL" id="RBPT01000519">
    <property type="protein sequence ID" value="RMO35858.1"/>
    <property type="molecule type" value="Genomic_DNA"/>
</dbReference>
<sequence>MIFVHGCFWHRHDCPLFKWPSTRPDFWQDKIERNRTNDHKASEALLASGWRVGIVWECAIRGASKNIEAVAQSLADWLQGSARFIEERG</sequence>
<evidence type="ECO:0000313" key="4">
    <source>
        <dbReference type="Proteomes" id="UP000280599"/>
    </source>
</evidence>